<dbReference type="InterPro" id="IPR011009">
    <property type="entry name" value="Kinase-like_dom_sf"/>
</dbReference>
<proteinExistence type="predicted"/>
<evidence type="ECO:0000259" key="1">
    <source>
        <dbReference type="Pfam" id="PF01636"/>
    </source>
</evidence>
<comment type="caution">
    <text evidence="2">The sequence shown here is derived from an EMBL/GenBank/DDBJ whole genome shotgun (WGS) entry which is preliminary data.</text>
</comment>
<dbReference type="InterPro" id="IPR052732">
    <property type="entry name" value="Cell-binding_unc_protein"/>
</dbReference>
<dbReference type="OrthoDB" id="9810277at2"/>
<dbReference type="PANTHER" id="PTHR43883:SF1">
    <property type="entry name" value="GLUCONOKINASE"/>
    <property type="match status" value="1"/>
</dbReference>
<name>A0A5C5XA54_9PLAN</name>
<keyword evidence="2" id="KW-0808">Transferase</keyword>
<sequence length="530" mass="61281">MLNIHALLDADAFEHPVEDLQLIETHSAWVILTGEYAYKIKRPVDLGFLDFSSLEKRKFFCEQEIVLNSRLTQDLYIKVVPITRCVDHYKFEGRGETVEWAVKMHQFPQSALFSHLINAGELSETQVDALSQKIAAFHRETKQAQSQDDYGGFNSISQAAINNFEVFEPNSPYLQWDAKVVSLRQWTADSLKTSESVFKKRKRDGMVRECHGDLHLNNIIWRNHQVEIFDGIEFNPHLRWIDVINDLAFCLMDLEANDRPNLANRLLNNYLEHTGDYDGIQILRFYMVYRAMVRAKVNRIRLSQNHEDDVHSPSAQLCTKYLNLAAAFSQPFSPRLVIMHGLSASGKSSISQSLAEFSGAIRIRSDVERKRKSPDSYQNESAVRLYSQDHNNKTYTRLLELSQTILNSGHSVIVDATFLKEQYRVPFLNLVKDSKIPFAILSCTASEAELRRRLEKRSLQRNSISDADGRVLTQQIESQDPLSPEEEFYAYRIDTERIQGMTQVRQFWEIFSRANSKITCSDQQEQTHRF</sequence>
<feature type="domain" description="Aminoglycoside phosphotransferase" evidence="1">
    <location>
        <begin position="197"/>
        <end position="279"/>
    </location>
</feature>
<evidence type="ECO:0000313" key="2">
    <source>
        <dbReference type="EMBL" id="TWT59658.1"/>
    </source>
</evidence>
<accession>A0A5C5XA54</accession>
<evidence type="ECO:0000313" key="3">
    <source>
        <dbReference type="Proteomes" id="UP000316095"/>
    </source>
</evidence>
<organism evidence="2 3">
    <name type="scientific">Rubinisphaera italica</name>
    <dbReference type="NCBI Taxonomy" id="2527969"/>
    <lineage>
        <taxon>Bacteria</taxon>
        <taxon>Pseudomonadati</taxon>
        <taxon>Planctomycetota</taxon>
        <taxon>Planctomycetia</taxon>
        <taxon>Planctomycetales</taxon>
        <taxon>Planctomycetaceae</taxon>
        <taxon>Rubinisphaera</taxon>
    </lineage>
</organism>
<dbReference type="RefSeq" id="WP_146501864.1">
    <property type="nucleotide sequence ID" value="NZ_SJPG01000001.1"/>
</dbReference>
<dbReference type="Pfam" id="PF13671">
    <property type="entry name" value="AAA_33"/>
    <property type="match status" value="1"/>
</dbReference>
<dbReference type="InterPro" id="IPR002575">
    <property type="entry name" value="Aminoglycoside_PTrfase"/>
</dbReference>
<dbReference type="GO" id="GO:0016740">
    <property type="term" value="F:transferase activity"/>
    <property type="evidence" value="ECO:0007669"/>
    <property type="project" value="UniProtKB-KW"/>
</dbReference>
<protein>
    <submittedName>
        <fullName evidence="2">Phosphotransferase enzyme family protein</fullName>
    </submittedName>
</protein>
<gene>
    <name evidence="2" type="ORF">Pan54_03670</name>
</gene>
<dbReference type="InterPro" id="IPR027417">
    <property type="entry name" value="P-loop_NTPase"/>
</dbReference>
<dbReference type="EMBL" id="SJPG01000001">
    <property type="protein sequence ID" value="TWT59658.1"/>
    <property type="molecule type" value="Genomic_DNA"/>
</dbReference>
<keyword evidence="3" id="KW-1185">Reference proteome</keyword>
<dbReference type="Proteomes" id="UP000316095">
    <property type="component" value="Unassembled WGS sequence"/>
</dbReference>
<dbReference type="SUPFAM" id="SSF56112">
    <property type="entry name" value="Protein kinase-like (PK-like)"/>
    <property type="match status" value="1"/>
</dbReference>
<dbReference type="SUPFAM" id="SSF52540">
    <property type="entry name" value="P-loop containing nucleoside triphosphate hydrolases"/>
    <property type="match status" value="1"/>
</dbReference>
<dbReference type="PANTHER" id="PTHR43883">
    <property type="entry name" value="SLR0207 PROTEIN"/>
    <property type="match status" value="1"/>
</dbReference>
<dbReference type="Pfam" id="PF01636">
    <property type="entry name" value="APH"/>
    <property type="match status" value="1"/>
</dbReference>
<reference evidence="2 3" key="1">
    <citation type="submission" date="2019-02" db="EMBL/GenBank/DDBJ databases">
        <title>Deep-cultivation of Planctomycetes and their phenomic and genomic characterization uncovers novel biology.</title>
        <authorList>
            <person name="Wiegand S."/>
            <person name="Jogler M."/>
            <person name="Boedeker C."/>
            <person name="Pinto D."/>
            <person name="Vollmers J."/>
            <person name="Rivas-Marin E."/>
            <person name="Kohn T."/>
            <person name="Peeters S.H."/>
            <person name="Heuer A."/>
            <person name="Rast P."/>
            <person name="Oberbeckmann S."/>
            <person name="Bunk B."/>
            <person name="Jeske O."/>
            <person name="Meyerdierks A."/>
            <person name="Storesund J.E."/>
            <person name="Kallscheuer N."/>
            <person name="Luecker S."/>
            <person name="Lage O.M."/>
            <person name="Pohl T."/>
            <person name="Merkel B.J."/>
            <person name="Hornburger P."/>
            <person name="Mueller R.-W."/>
            <person name="Bruemmer F."/>
            <person name="Labrenz M."/>
            <person name="Spormann A.M."/>
            <person name="Op Den Camp H."/>
            <person name="Overmann J."/>
            <person name="Amann R."/>
            <person name="Jetten M.S.M."/>
            <person name="Mascher T."/>
            <person name="Medema M.H."/>
            <person name="Devos D.P."/>
            <person name="Kaster A.-K."/>
            <person name="Ovreas L."/>
            <person name="Rohde M."/>
            <person name="Galperin M.Y."/>
            <person name="Jogler C."/>
        </authorList>
    </citation>
    <scope>NUCLEOTIDE SEQUENCE [LARGE SCALE GENOMIC DNA]</scope>
    <source>
        <strain evidence="2 3">Pan54</strain>
    </source>
</reference>
<dbReference type="AlphaFoldDB" id="A0A5C5XA54"/>
<dbReference type="Gene3D" id="3.40.50.300">
    <property type="entry name" value="P-loop containing nucleotide triphosphate hydrolases"/>
    <property type="match status" value="1"/>
</dbReference>